<gene>
    <name evidence="1" type="ORF">FCG67_05875</name>
</gene>
<dbReference type="Proteomes" id="UP000305109">
    <property type="component" value="Unassembled WGS sequence"/>
</dbReference>
<reference evidence="1 2" key="1">
    <citation type="submission" date="2019-04" db="EMBL/GenBank/DDBJ databases">
        <title>Rhodococcus oryzae sp. nov., a novel actinomycete isolated from rhizosphere soil of rice (Oryza sativa L.).</title>
        <authorList>
            <person name="Li C."/>
        </authorList>
    </citation>
    <scope>NUCLEOTIDE SEQUENCE [LARGE SCALE GENOMIC DNA]</scope>
    <source>
        <strain evidence="1 2">NEAU-CX67</strain>
    </source>
</reference>
<dbReference type="Gene3D" id="3.40.50.300">
    <property type="entry name" value="P-loop containing nucleotide triphosphate hydrolases"/>
    <property type="match status" value="1"/>
</dbReference>
<dbReference type="SUPFAM" id="SSF52540">
    <property type="entry name" value="P-loop containing nucleoside triphosphate hydrolases"/>
    <property type="match status" value="1"/>
</dbReference>
<evidence type="ECO:0000313" key="1">
    <source>
        <dbReference type="EMBL" id="TJZ80377.1"/>
    </source>
</evidence>
<protein>
    <recommendedName>
        <fullName evidence="3">GTPase</fullName>
    </recommendedName>
</protein>
<name>A0ABY2RPG8_9NOCA</name>
<evidence type="ECO:0000313" key="2">
    <source>
        <dbReference type="Proteomes" id="UP000305109"/>
    </source>
</evidence>
<dbReference type="EMBL" id="SUMD01000002">
    <property type="protein sequence ID" value="TJZ80377.1"/>
    <property type="molecule type" value="Genomic_DNA"/>
</dbReference>
<accession>A0ABY2RPG8</accession>
<evidence type="ECO:0008006" key="3">
    <source>
        <dbReference type="Google" id="ProtNLM"/>
    </source>
</evidence>
<comment type="caution">
    <text evidence="1">The sequence shown here is derived from an EMBL/GenBank/DDBJ whole genome shotgun (WGS) entry which is preliminary data.</text>
</comment>
<organism evidence="1 2">
    <name type="scientific">Rhodococcus oryzae</name>
    <dbReference type="NCBI Taxonomy" id="2571143"/>
    <lineage>
        <taxon>Bacteria</taxon>
        <taxon>Bacillati</taxon>
        <taxon>Actinomycetota</taxon>
        <taxon>Actinomycetes</taxon>
        <taxon>Mycobacteriales</taxon>
        <taxon>Nocardiaceae</taxon>
        <taxon>Rhodococcus</taxon>
    </lineage>
</organism>
<keyword evidence="2" id="KW-1185">Reference proteome</keyword>
<dbReference type="InterPro" id="IPR027417">
    <property type="entry name" value="P-loop_NTPase"/>
</dbReference>
<dbReference type="RefSeq" id="WP_136907947.1">
    <property type="nucleotide sequence ID" value="NZ_SUMD01000002.1"/>
</dbReference>
<sequence length="475" mass="50351">MNDTVPPELAAVLRRWNPGALAGLERPAPPEPDPGGAVTVLVLGVPGSGRGDLIAALAEAGAGSRELRFAEAPDPAAGVALMVLDAAAPLGREELELLRDGAESAHTVIFALTGVDAHHDWAAVARRNTELLTEYLPRFAGAVIHPVSVPGGRGIEELRAAILEATTAVPERQARLRMRATGAAEQAGALIRASAESLRATDDTAALRAERSALVADRDGWRGDRAAVLRRLTALARVELVHEVSDQVRAESAAAREAIDRADRTALAAYPQHLRDAVAALTARVDAAADARLAEVSAQVLGAALTDENRTPTVPAIEPPAPRHRGLEDRMMIVFGASAGLGLGRMVMAPLSTVPALDLASIPVTLLLGGGAAWWLTRARGHLADRAHLRQWVVETLSAVRSVLEQRVLGRLVDTEARCAEAVLARHRERTRESEDRLAALDRQLRERAGSRAGKLASCDRDLAVLEAYASVTVR</sequence>
<proteinExistence type="predicted"/>